<reference evidence="1 2" key="1">
    <citation type="journal article" date="2021" name="BMC Genomics">
        <title>Datura genome reveals duplications of psychoactive alkaloid biosynthetic genes and high mutation rate following tissue culture.</title>
        <authorList>
            <person name="Rajewski A."/>
            <person name="Carter-House D."/>
            <person name="Stajich J."/>
            <person name="Litt A."/>
        </authorList>
    </citation>
    <scope>NUCLEOTIDE SEQUENCE [LARGE SCALE GENOMIC DNA]</scope>
    <source>
        <strain evidence="1">AR-01</strain>
    </source>
</reference>
<name>A0ABS8VXH6_DATST</name>
<dbReference type="PANTHER" id="PTHR37743:SF2">
    <property type="match status" value="1"/>
</dbReference>
<keyword evidence="2" id="KW-1185">Reference proteome</keyword>
<dbReference type="EMBL" id="JACEIK010006029">
    <property type="protein sequence ID" value="MCE2054937.1"/>
    <property type="molecule type" value="Genomic_DNA"/>
</dbReference>
<comment type="caution">
    <text evidence="1">The sequence shown here is derived from an EMBL/GenBank/DDBJ whole genome shotgun (WGS) entry which is preliminary data.</text>
</comment>
<dbReference type="SUPFAM" id="SSF48371">
    <property type="entry name" value="ARM repeat"/>
    <property type="match status" value="1"/>
</dbReference>
<evidence type="ECO:0000313" key="2">
    <source>
        <dbReference type="Proteomes" id="UP000823775"/>
    </source>
</evidence>
<sequence length="695" mass="78191">MKVNLKLLNLSLTELFVINTGVQLRYNALLKIFCTCMSHLLAIVCDGSTVQGGFELPTRLSVAAADLILSLTEALTRTNSVFNCSDDKQKAAGTGERNRRVTLLPSISTKKKVNKISKSSDYTGMEMKLLLWDHLDNLIILVERLTAWSRKSRPLHAKALERVRMWLLATQENYIHVQTKTDSEMLKSGVLLFSSCWKHYGMLLHLEDHKFAQHYTELFEQYLSGIQFYADNCAEESARNKESERETIIFFLNCIALLLGRLHGKQFETTIEEYGSRLSQAILSQLNSVDDEVIDSSLCIFKAVIFRTNCSLSKQSADIRQITAQLPMLLHLLDERDSAAKAVIKLFAEYCSISSDTQCLEEILKHLISGNVSQKRNAVDFISDLIHMSMESDTVLPPPIWQHLSCHLLEFLQDEQMVINTQASNLIPLIDPSFTLPALVCLIYSPLERVHSLASGALVALLKSYKHSPDVICMLLDCLSKPSQNTDISDTADGVEGKKTDIDRVLKLLPEWSKMVEDWKVMIGPLIDKLFAEPSNAVIVRFLSSISEHLASAADFVFQRIISYSQREKDPDKGVYPNYDAAEGQLDLFNRLCPLLIVRLLPLQVFNDLNSYVLYDELPTKLATHDNECLGTQSTECVAGLLINRALSKFEFEDVRRLAAELCGRIHPKAELLLSNSHGQNIVCIFTEPIAVDTT</sequence>
<organism evidence="1 2">
    <name type="scientific">Datura stramonium</name>
    <name type="common">Jimsonweed</name>
    <name type="synonym">Common thornapple</name>
    <dbReference type="NCBI Taxonomy" id="4076"/>
    <lineage>
        <taxon>Eukaryota</taxon>
        <taxon>Viridiplantae</taxon>
        <taxon>Streptophyta</taxon>
        <taxon>Embryophyta</taxon>
        <taxon>Tracheophyta</taxon>
        <taxon>Spermatophyta</taxon>
        <taxon>Magnoliopsida</taxon>
        <taxon>eudicotyledons</taxon>
        <taxon>Gunneridae</taxon>
        <taxon>Pentapetalae</taxon>
        <taxon>asterids</taxon>
        <taxon>lamiids</taxon>
        <taxon>Solanales</taxon>
        <taxon>Solanaceae</taxon>
        <taxon>Solanoideae</taxon>
        <taxon>Datureae</taxon>
        <taxon>Datura</taxon>
    </lineage>
</organism>
<dbReference type="InterPro" id="IPR016024">
    <property type="entry name" value="ARM-type_fold"/>
</dbReference>
<dbReference type="PANTHER" id="PTHR37743">
    <property type="entry name" value="ARM REPEAT SUPERFAMILY PROTEIN"/>
    <property type="match status" value="1"/>
</dbReference>
<gene>
    <name evidence="1" type="ORF">HAX54_041674</name>
</gene>
<proteinExistence type="predicted"/>
<accession>A0ABS8VXH6</accession>
<protein>
    <submittedName>
        <fullName evidence="1">Uncharacterized protein</fullName>
    </submittedName>
</protein>
<evidence type="ECO:0000313" key="1">
    <source>
        <dbReference type="EMBL" id="MCE2054937.1"/>
    </source>
</evidence>
<dbReference type="Proteomes" id="UP000823775">
    <property type="component" value="Unassembled WGS sequence"/>
</dbReference>